<dbReference type="HOGENOM" id="CLU_1281387_0_0_9"/>
<sequence length="215" mass="24121">MFSKIQNKELDLLAAYNRKEGPSKSSKVVRLIAIPLSLIVFFGAIYLYLFISNYHLQKQIDEVNLSNEELQLKIDSTDKEPYNELTVLQGTYSSLEAIDNYVSGLSKIDKQNILQLQKKLLSGMTLNSISYNQDSKEMTVSYTSSNVQNIEKYVTILRNSEDYAQITYTGYQQGSSTTSQGTGETNPLTGQEITTDTVVLYYNFSLVLTLNGGAQ</sequence>
<keyword evidence="1" id="KW-0472">Membrane</keyword>
<dbReference type="RefSeq" id="WP_008789577.1">
    <property type="nucleotide sequence ID" value="NZ_AKCB01000001.1"/>
</dbReference>
<dbReference type="Proteomes" id="UP000003157">
    <property type="component" value="Unassembled WGS sequence"/>
</dbReference>
<gene>
    <name evidence="2" type="ORF">HMPREF9488_02489</name>
</gene>
<dbReference type="GeneID" id="78228074"/>
<evidence type="ECO:0000313" key="3">
    <source>
        <dbReference type="Proteomes" id="UP000003157"/>
    </source>
</evidence>
<dbReference type="AlphaFoldDB" id="E7GCJ7"/>
<dbReference type="eggNOG" id="ENOG50346U0">
    <property type="taxonomic scope" value="Bacteria"/>
</dbReference>
<feature type="transmembrane region" description="Helical" evidence="1">
    <location>
        <begin position="28"/>
        <end position="51"/>
    </location>
</feature>
<dbReference type="STRING" id="100884.GCA_000269565_00141"/>
<keyword evidence="1" id="KW-0812">Transmembrane</keyword>
<proteinExistence type="predicted"/>
<accession>E7GCJ7</accession>
<keyword evidence="1" id="KW-1133">Transmembrane helix</keyword>
<organism evidence="2 3">
    <name type="scientific">Coprobacillus cateniformis</name>
    <dbReference type="NCBI Taxonomy" id="100884"/>
    <lineage>
        <taxon>Bacteria</taxon>
        <taxon>Bacillati</taxon>
        <taxon>Bacillota</taxon>
        <taxon>Erysipelotrichia</taxon>
        <taxon>Erysipelotrichales</taxon>
        <taxon>Coprobacillaceae</taxon>
        <taxon>Coprobacillus</taxon>
    </lineage>
</organism>
<dbReference type="OrthoDB" id="9991377at2"/>
<dbReference type="EMBL" id="ADKX01000039">
    <property type="protein sequence ID" value="EFW04206.1"/>
    <property type="molecule type" value="Genomic_DNA"/>
</dbReference>
<keyword evidence="3" id="KW-1185">Reference proteome</keyword>
<reference evidence="2 3" key="1">
    <citation type="submission" date="2010-12" db="EMBL/GenBank/DDBJ databases">
        <title>The Genome Sequence of Coprobacillus sp. strain 29_1.</title>
        <authorList>
            <consortium name="The Broad Institute Genome Sequencing Platform"/>
            <person name="Earl A."/>
            <person name="Ward D."/>
            <person name="Feldgarden M."/>
            <person name="Gevers D."/>
            <person name="Daigneault M."/>
            <person name="Sibley C.D."/>
            <person name="White A."/>
            <person name="Strauss J."/>
            <person name="Allen-Vercoe E."/>
            <person name="Young S.K."/>
            <person name="Zeng Q."/>
            <person name="Gargeya S."/>
            <person name="Fitzgerald M."/>
            <person name="Haas B."/>
            <person name="Abouelleil A."/>
            <person name="Alvarado L."/>
            <person name="Arachchi H.M."/>
            <person name="Berlin A."/>
            <person name="Brown A."/>
            <person name="Chapman S.B."/>
            <person name="Chen Z."/>
            <person name="Dunbar C."/>
            <person name="Freedman E."/>
            <person name="Gearin G."/>
            <person name="Gellesch M."/>
            <person name="Goldberg J."/>
            <person name="Griggs A."/>
            <person name="Gujja S."/>
            <person name="Heilman E."/>
            <person name="Heiman D."/>
            <person name="Howarth C."/>
            <person name="Larson L."/>
            <person name="Lui A."/>
            <person name="MacDonald P.J.P."/>
            <person name="Mehta T."/>
            <person name="Montmayeur A."/>
            <person name="Murphy C."/>
            <person name="Neiman D."/>
            <person name="Pearson M."/>
            <person name="Priest M."/>
            <person name="Roberts A."/>
            <person name="Saif S."/>
            <person name="Shea T."/>
            <person name="Shenoy N."/>
            <person name="Sisk P."/>
            <person name="Stolte C."/>
            <person name="Sykes S."/>
            <person name="White J."/>
            <person name="Yandava C."/>
            <person name="Nusbaum C."/>
            <person name="Birren B."/>
        </authorList>
    </citation>
    <scope>NUCLEOTIDE SEQUENCE [LARGE SCALE GENOMIC DNA]</scope>
    <source>
        <strain evidence="2 3">29_1</strain>
    </source>
</reference>
<evidence type="ECO:0000256" key="1">
    <source>
        <dbReference type="SAM" id="Phobius"/>
    </source>
</evidence>
<name>E7GCJ7_9FIRM</name>
<evidence type="ECO:0008006" key="4">
    <source>
        <dbReference type="Google" id="ProtNLM"/>
    </source>
</evidence>
<comment type="caution">
    <text evidence="2">The sequence shown here is derived from an EMBL/GenBank/DDBJ whole genome shotgun (WGS) entry which is preliminary data.</text>
</comment>
<evidence type="ECO:0000313" key="2">
    <source>
        <dbReference type="EMBL" id="EFW04206.1"/>
    </source>
</evidence>
<protein>
    <recommendedName>
        <fullName evidence="4">Fimbrial assembly protein</fullName>
    </recommendedName>
</protein>